<sequence length="309" mass="32313">MASMAAGKLLRFDGRVAIVTGAGAGLGRLYALDLASRGARVVVNDFSRAAADRTVAEIRAVGGAAAPDYADVANGEAVVRSALDAFGGVHIVVNNAGVLRDVSFARMTPAQWDAVLDTHLRGAFAVCKAAWGPMREQGYGRIVNVTSVNGLYGQVGQANYSAAKSAIVGFTKTLAQEGRSRGIVVNAVAPGAGTAMTATIMPPDLVEAWKPDYVAPFVTCLCHQDVPCSGCTFECGGGWAGEVKYTRSRGLSLDIGDPRAPGCPFGAEDFMARFGEVRDFAEGAVFPDEVKARNVLAENPQLRQVVSKL</sequence>
<dbReference type="Pfam" id="PF00106">
    <property type="entry name" value="adh_short"/>
    <property type="match status" value="1"/>
</dbReference>
<dbReference type="CDD" id="cd05353">
    <property type="entry name" value="hydroxyacyl-CoA-like_DH_SDR_c-like"/>
    <property type="match status" value="1"/>
</dbReference>
<protein>
    <recommendedName>
        <fullName evidence="4">Ketoreductase domain-containing protein</fullName>
    </recommendedName>
</protein>
<dbReference type="PRINTS" id="PR00081">
    <property type="entry name" value="GDHRDH"/>
</dbReference>
<dbReference type="SMART" id="SM00822">
    <property type="entry name" value="PKS_KR"/>
    <property type="match status" value="1"/>
</dbReference>
<gene>
    <name evidence="5" type="ORF">KFE25_002148</name>
</gene>
<dbReference type="PROSITE" id="PS00061">
    <property type="entry name" value="ADH_SHORT"/>
    <property type="match status" value="1"/>
</dbReference>
<dbReference type="GO" id="GO:0016491">
    <property type="term" value="F:oxidoreductase activity"/>
    <property type="evidence" value="ECO:0007669"/>
    <property type="project" value="UniProtKB-KW"/>
</dbReference>
<accession>A0A8J5XLM1</accession>
<dbReference type="InterPro" id="IPR036291">
    <property type="entry name" value="NAD(P)-bd_dom_sf"/>
</dbReference>
<dbReference type="PRINTS" id="PR00080">
    <property type="entry name" value="SDRFAMILY"/>
</dbReference>
<dbReference type="AlphaFoldDB" id="A0A8J5XLM1"/>
<dbReference type="PANTHER" id="PTHR45024:SF2">
    <property type="entry name" value="SCP2 DOMAIN-CONTAINING PROTEIN"/>
    <property type="match status" value="1"/>
</dbReference>
<dbReference type="Gene3D" id="3.40.50.720">
    <property type="entry name" value="NAD(P)-binding Rossmann-like Domain"/>
    <property type="match status" value="1"/>
</dbReference>
<name>A0A8J5XLM1_DIALT</name>
<keyword evidence="2" id="KW-0560">Oxidoreductase</keyword>
<evidence type="ECO:0000313" key="5">
    <source>
        <dbReference type="EMBL" id="KAG8466392.1"/>
    </source>
</evidence>
<keyword evidence="6" id="KW-1185">Reference proteome</keyword>
<proteinExistence type="inferred from homology"/>
<evidence type="ECO:0000259" key="4">
    <source>
        <dbReference type="SMART" id="SM00822"/>
    </source>
</evidence>
<dbReference type="PANTHER" id="PTHR45024">
    <property type="entry name" value="DEHYDROGENASES, SHORT CHAIN"/>
    <property type="match status" value="1"/>
</dbReference>
<evidence type="ECO:0000256" key="3">
    <source>
        <dbReference type="RuleBase" id="RU000363"/>
    </source>
</evidence>
<comment type="caution">
    <text evidence="5">The sequence shown here is derived from an EMBL/GenBank/DDBJ whole genome shotgun (WGS) entry which is preliminary data.</text>
</comment>
<dbReference type="OMA" id="VCANAIC"/>
<dbReference type="OrthoDB" id="3592703at2759"/>
<evidence type="ECO:0000256" key="2">
    <source>
        <dbReference type="ARBA" id="ARBA00023002"/>
    </source>
</evidence>
<dbReference type="InterPro" id="IPR020904">
    <property type="entry name" value="Sc_DH/Rdtase_CS"/>
</dbReference>
<organism evidence="5 6">
    <name type="scientific">Diacronema lutheri</name>
    <name type="common">Unicellular marine alga</name>
    <name type="synonym">Monochrysis lutheri</name>
    <dbReference type="NCBI Taxonomy" id="2081491"/>
    <lineage>
        <taxon>Eukaryota</taxon>
        <taxon>Haptista</taxon>
        <taxon>Haptophyta</taxon>
        <taxon>Pavlovophyceae</taxon>
        <taxon>Pavlovales</taxon>
        <taxon>Pavlovaceae</taxon>
        <taxon>Diacronema</taxon>
    </lineage>
</organism>
<evidence type="ECO:0000313" key="6">
    <source>
        <dbReference type="Proteomes" id="UP000751190"/>
    </source>
</evidence>
<comment type="similarity">
    <text evidence="1 3">Belongs to the short-chain dehydrogenases/reductases (SDR) family.</text>
</comment>
<dbReference type="Proteomes" id="UP000751190">
    <property type="component" value="Unassembled WGS sequence"/>
</dbReference>
<evidence type="ECO:0000256" key="1">
    <source>
        <dbReference type="ARBA" id="ARBA00006484"/>
    </source>
</evidence>
<dbReference type="EMBL" id="JAGTXO010000008">
    <property type="protein sequence ID" value="KAG8466392.1"/>
    <property type="molecule type" value="Genomic_DNA"/>
</dbReference>
<dbReference type="SUPFAM" id="SSF51735">
    <property type="entry name" value="NAD(P)-binding Rossmann-fold domains"/>
    <property type="match status" value="1"/>
</dbReference>
<feature type="domain" description="Ketoreductase" evidence="4">
    <location>
        <begin position="15"/>
        <end position="199"/>
    </location>
</feature>
<dbReference type="InterPro" id="IPR057326">
    <property type="entry name" value="KR_dom"/>
</dbReference>
<dbReference type="InterPro" id="IPR051687">
    <property type="entry name" value="Peroxisomal_Beta-Oxidation"/>
</dbReference>
<reference evidence="5" key="1">
    <citation type="submission" date="2021-05" db="EMBL/GenBank/DDBJ databases">
        <title>The genome of the haptophyte Pavlova lutheri (Diacronema luteri, Pavlovales) - a model for lipid biosynthesis in eukaryotic algae.</title>
        <authorList>
            <person name="Hulatt C.J."/>
            <person name="Posewitz M.C."/>
        </authorList>
    </citation>
    <scope>NUCLEOTIDE SEQUENCE</scope>
    <source>
        <strain evidence="5">NIVA-4/92</strain>
    </source>
</reference>
<dbReference type="InterPro" id="IPR002347">
    <property type="entry name" value="SDR_fam"/>
</dbReference>